<protein>
    <submittedName>
        <fullName evidence="2">Uncharacterized protein</fullName>
    </submittedName>
</protein>
<comment type="caution">
    <text evidence="2">The sequence shown here is derived from an EMBL/GenBank/DDBJ whole genome shotgun (WGS) entry which is preliminary data.</text>
</comment>
<evidence type="ECO:0000313" key="2">
    <source>
        <dbReference type="EMBL" id="TSJ34894.1"/>
    </source>
</evidence>
<dbReference type="Proteomes" id="UP000318733">
    <property type="component" value="Unassembled WGS sequence"/>
</dbReference>
<evidence type="ECO:0000313" key="3">
    <source>
        <dbReference type="Proteomes" id="UP000318733"/>
    </source>
</evidence>
<keyword evidence="3" id="KW-1185">Reference proteome</keyword>
<dbReference type="RefSeq" id="WP_144250900.1">
    <property type="nucleotide sequence ID" value="NZ_VLPK01000011.1"/>
</dbReference>
<dbReference type="EMBL" id="VLPK01000013">
    <property type="protein sequence ID" value="TSJ34887.1"/>
    <property type="molecule type" value="Genomic_DNA"/>
</dbReference>
<evidence type="ECO:0000313" key="1">
    <source>
        <dbReference type="EMBL" id="TSJ34887.1"/>
    </source>
</evidence>
<sequence length="65" mass="7575">MTKEFIAFTKATIHESYNVDVEIKNDEVIFPKGTSEYTVLQVNNFWKAILEGETRRYTGNGYIPR</sequence>
<gene>
    <name evidence="2" type="ORF">FO440_24175</name>
    <name evidence="1" type="ORF">FO440_24225</name>
</gene>
<accession>A0A556M4R9</accession>
<reference evidence="2 3" key="1">
    <citation type="submission" date="2019-07" db="EMBL/GenBank/DDBJ databases">
        <authorList>
            <person name="Huq M.A."/>
        </authorList>
    </citation>
    <scope>NUCLEOTIDE SEQUENCE [LARGE SCALE GENOMIC DNA]</scope>
    <source>
        <strain evidence="2 3">MAH-19</strain>
    </source>
</reference>
<name>A0A556M4R9_9SPHI</name>
<organism evidence="2 3">
    <name type="scientific">Mucilaginibacter corticis</name>
    <dbReference type="NCBI Taxonomy" id="2597670"/>
    <lineage>
        <taxon>Bacteria</taxon>
        <taxon>Pseudomonadati</taxon>
        <taxon>Bacteroidota</taxon>
        <taxon>Sphingobacteriia</taxon>
        <taxon>Sphingobacteriales</taxon>
        <taxon>Sphingobacteriaceae</taxon>
        <taxon>Mucilaginibacter</taxon>
    </lineage>
</organism>
<dbReference type="EMBL" id="VLPK01000011">
    <property type="protein sequence ID" value="TSJ34894.1"/>
    <property type="molecule type" value="Genomic_DNA"/>
</dbReference>
<dbReference type="AlphaFoldDB" id="A0A556M4R9"/>
<proteinExistence type="predicted"/>